<proteinExistence type="predicted"/>
<dbReference type="InterPro" id="IPR013783">
    <property type="entry name" value="Ig-like_fold"/>
</dbReference>
<dbReference type="Pfam" id="PF07679">
    <property type="entry name" value="I-set"/>
    <property type="match status" value="1"/>
</dbReference>
<keyword evidence="1" id="KW-0732">Signal</keyword>
<feature type="domain" description="Ig-like" evidence="3">
    <location>
        <begin position="90"/>
        <end position="130"/>
    </location>
</feature>
<evidence type="ECO:0000313" key="5">
    <source>
        <dbReference type="Proteomes" id="UP000762676"/>
    </source>
</evidence>
<dbReference type="PANTHER" id="PTHR45080:SF8">
    <property type="entry name" value="IG-LIKE DOMAIN-CONTAINING PROTEIN"/>
    <property type="match status" value="1"/>
</dbReference>
<name>A0AAV4HTH0_9GAST</name>
<accession>A0AAV4HTH0</accession>
<dbReference type="Proteomes" id="UP000762676">
    <property type="component" value="Unassembled WGS sequence"/>
</dbReference>
<evidence type="ECO:0000256" key="2">
    <source>
        <dbReference type="ARBA" id="ARBA00023157"/>
    </source>
</evidence>
<dbReference type="GO" id="GO:0007156">
    <property type="term" value="P:homophilic cell adhesion via plasma membrane adhesion molecules"/>
    <property type="evidence" value="ECO:0007669"/>
    <property type="project" value="TreeGrafter"/>
</dbReference>
<dbReference type="InterPro" id="IPR050958">
    <property type="entry name" value="Cell_Adh-Cytoskel_Orgn"/>
</dbReference>
<sequence>MSVQNVSICYSHGVLFRFPHSVLSSTHQVRRDGPVVELTLSETFAEHEGVYTCRALNSAGFAETSCVLRLAVSEKSEGGRAFEGPVSLPPRIITLTPKAVSLSVGSPLTLTATFTGEPPPTVAWMLAGREIVAGVGQWLYCDKRRMDKEFVWNKLDVLGWIPEFETYLPKALLWETVST</sequence>
<dbReference type="PROSITE" id="PS50835">
    <property type="entry name" value="IG_LIKE"/>
    <property type="match status" value="1"/>
</dbReference>
<evidence type="ECO:0000259" key="3">
    <source>
        <dbReference type="PROSITE" id="PS50835"/>
    </source>
</evidence>
<dbReference type="GO" id="GO:0005886">
    <property type="term" value="C:plasma membrane"/>
    <property type="evidence" value="ECO:0007669"/>
    <property type="project" value="TreeGrafter"/>
</dbReference>
<reference evidence="4 5" key="1">
    <citation type="journal article" date="2021" name="Elife">
        <title>Chloroplast acquisition without the gene transfer in kleptoplastic sea slugs, Plakobranchus ocellatus.</title>
        <authorList>
            <person name="Maeda T."/>
            <person name="Takahashi S."/>
            <person name="Yoshida T."/>
            <person name="Shimamura S."/>
            <person name="Takaki Y."/>
            <person name="Nagai Y."/>
            <person name="Toyoda A."/>
            <person name="Suzuki Y."/>
            <person name="Arimoto A."/>
            <person name="Ishii H."/>
            <person name="Satoh N."/>
            <person name="Nishiyama T."/>
            <person name="Hasebe M."/>
            <person name="Maruyama T."/>
            <person name="Minagawa J."/>
            <person name="Obokata J."/>
            <person name="Shigenobu S."/>
        </authorList>
    </citation>
    <scope>NUCLEOTIDE SEQUENCE [LARGE SCALE GENOMIC DNA]</scope>
</reference>
<dbReference type="InterPro" id="IPR036179">
    <property type="entry name" value="Ig-like_dom_sf"/>
</dbReference>
<dbReference type="Gene3D" id="2.60.40.10">
    <property type="entry name" value="Immunoglobulins"/>
    <property type="match status" value="2"/>
</dbReference>
<protein>
    <submittedName>
        <fullName evidence="4">Muscle M-line assembly protein unc-89</fullName>
    </submittedName>
</protein>
<dbReference type="EMBL" id="BMAT01009188">
    <property type="protein sequence ID" value="GFS00880.1"/>
    <property type="molecule type" value="Genomic_DNA"/>
</dbReference>
<dbReference type="InterPro" id="IPR007110">
    <property type="entry name" value="Ig-like_dom"/>
</dbReference>
<dbReference type="PANTHER" id="PTHR45080">
    <property type="entry name" value="CONTACTIN 5"/>
    <property type="match status" value="1"/>
</dbReference>
<comment type="caution">
    <text evidence="4">The sequence shown here is derived from an EMBL/GenBank/DDBJ whole genome shotgun (WGS) entry which is preliminary data.</text>
</comment>
<dbReference type="AlphaFoldDB" id="A0AAV4HTH0"/>
<keyword evidence="5" id="KW-1185">Reference proteome</keyword>
<organism evidence="4 5">
    <name type="scientific">Elysia marginata</name>
    <dbReference type="NCBI Taxonomy" id="1093978"/>
    <lineage>
        <taxon>Eukaryota</taxon>
        <taxon>Metazoa</taxon>
        <taxon>Spiralia</taxon>
        <taxon>Lophotrochozoa</taxon>
        <taxon>Mollusca</taxon>
        <taxon>Gastropoda</taxon>
        <taxon>Heterobranchia</taxon>
        <taxon>Euthyneura</taxon>
        <taxon>Panpulmonata</taxon>
        <taxon>Sacoglossa</taxon>
        <taxon>Placobranchoidea</taxon>
        <taxon>Plakobranchidae</taxon>
        <taxon>Elysia</taxon>
    </lineage>
</organism>
<evidence type="ECO:0000256" key="1">
    <source>
        <dbReference type="ARBA" id="ARBA00022729"/>
    </source>
</evidence>
<keyword evidence="2" id="KW-1015">Disulfide bond</keyword>
<gene>
    <name evidence="4" type="ORF">ElyMa_004567100</name>
</gene>
<dbReference type="SUPFAM" id="SSF48726">
    <property type="entry name" value="Immunoglobulin"/>
    <property type="match status" value="2"/>
</dbReference>
<dbReference type="InterPro" id="IPR013098">
    <property type="entry name" value="Ig_I-set"/>
</dbReference>
<evidence type="ECO:0000313" key="4">
    <source>
        <dbReference type="EMBL" id="GFS00880.1"/>
    </source>
</evidence>